<dbReference type="Gramene" id="mRNA:HanXRQr2_Chr14g0669981">
    <property type="protein sequence ID" value="CDS:HanXRQr2_Chr14g0669981.1"/>
    <property type="gene ID" value="HanXRQr2_Chr14g0669981"/>
</dbReference>
<reference evidence="1" key="1">
    <citation type="journal article" date="2017" name="Nature">
        <title>The sunflower genome provides insights into oil metabolism, flowering and Asterid evolution.</title>
        <authorList>
            <person name="Badouin H."/>
            <person name="Gouzy J."/>
            <person name="Grassa C.J."/>
            <person name="Murat F."/>
            <person name="Staton S.E."/>
            <person name="Cottret L."/>
            <person name="Lelandais-Briere C."/>
            <person name="Owens G.L."/>
            <person name="Carrere S."/>
            <person name="Mayjonade B."/>
            <person name="Legrand L."/>
            <person name="Gill N."/>
            <person name="Kane N.C."/>
            <person name="Bowers J.E."/>
            <person name="Hubner S."/>
            <person name="Bellec A."/>
            <person name="Berard A."/>
            <person name="Berges H."/>
            <person name="Blanchet N."/>
            <person name="Boniface M.C."/>
            <person name="Brunel D."/>
            <person name="Catrice O."/>
            <person name="Chaidir N."/>
            <person name="Claudel C."/>
            <person name="Donnadieu C."/>
            <person name="Faraut T."/>
            <person name="Fievet G."/>
            <person name="Helmstetter N."/>
            <person name="King M."/>
            <person name="Knapp S.J."/>
            <person name="Lai Z."/>
            <person name="Le Paslier M.C."/>
            <person name="Lippi Y."/>
            <person name="Lorenzon L."/>
            <person name="Mandel J.R."/>
            <person name="Marage G."/>
            <person name="Marchand G."/>
            <person name="Marquand E."/>
            <person name="Bret-Mestries E."/>
            <person name="Morien E."/>
            <person name="Nambeesan S."/>
            <person name="Nguyen T."/>
            <person name="Pegot-Espagnet P."/>
            <person name="Pouilly N."/>
            <person name="Raftis F."/>
            <person name="Sallet E."/>
            <person name="Schiex T."/>
            <person name="Thomas J."/>
            <person name="Vandecasteele C."/>
            <person name="Vares D."/>
            <person name="Vear F."/>
            <person name="Vautrin S."/>
            <person name="Crespi M."/>
            <person name="Mangin B."/>
            <person name="Burke J.M."/>
            <person name="Salse J."/>
            <person name="Munos S."/>
            <person name="Vincourt P."/>
            <person name="Rieseberg L.H."/>
            <person name="Langlade N.B."/>
        </authorList>
    </citation>
    <scope>NUCLEOTIDE SEQUENCE</scope>
    <source>
        <tissue evidence="1">Leaves</tissue>
    </source>
</reference>
<accession>A0A9K3EF00</accession>
<protein>
    <submittedName>
        <fullName evidence="1">Uncharacterized protein</fullName>
    </submittedName>
</protein>
<comment type="caution">
    <text evidence="1">The sequence shown here is derived from an EMBL/GenBank/DDBJ whole genome shotgun (WGS) entry which is preliminary data.</text>
</comment>
<keyword evidence="2" id="KW-1185">Reference proteome</keyword>
<gene>
    <name evidence="1" type="ORF">HanXRQr2_Chr14g0669981</name>
</gene>
<reference evidence="1" key="2">
    <citation type="submission" date="2020-06" db="EMBL/GenBank/DDBJ databases">
        <title>Helianthus annuus Genome sequencing and assembly Release 2.</title>
        <authorList>
            <person name="Gouzy J."/>
            <person name="Langlade N."/>
            <person name="Munos S."/>
        </authorList>
    </citation>
    <scope>NUCLEOTIDE SEQUENCE</scope>
    <source>
        <tissue evidence="1">Leaves</tissue>
    </source>
</reference>
<evidence type="ECO:0000313" key="1">
    <source>
        <dbReference type="EMBL" id="KAF5771381.1"/>
    </source>
</evidence>
<dbReference type="Proteomes" id="UP000215914">
    <property type="component" value="Unassembled WGS sequence"/>
</dbReference>
<name>A0A9K3EF00_HELAN</name>
<dbReference type="AlphaFoldDB" id="A0A9K3EF00"/>
<dbReference type="EMBL" id="MNCJ02000329">
    <property type="protein sequence ID" value="KAF5771381.1"/>
    <property type="molecule type" value="Genomic_DNA"/>
</dbReference>
<sequence>MPQRLHLHRLMINRLTDLPSLDISTLSQISSHHRSAITNLPSLDDQSDRMNF</sequence>
<organism evidence="1 2">
    <name type="scientific">Helianthus annuus</name>
    <name type="common">Common sunflower</name>
    <dbReference type="NCBI Taxonomy" id="4232"/>
    <lineage>
        <taxon>Eukaryota</taxon>
        <taxon>Viridiplantae</taxon>
        <taxon>Streptophyta</taxon>
        <taxon>Embryophyta</taxon>
        <taxon>Tracheophyta</taxon>
        <taxon>Spermatophyta</taxon>
        <taxon>Magnoliopsida</taxon>
        <taxon>eudicotyledons</taxon>
        <taxon>Gunneridae</taxon>
        <taxon>Pentapetalae</taxon>
        <taxon>asterids</taxon>
        <taxon>campanulids</taxon>
        <taxon>Asterales</taxon>
        <taxon>Asteraceae</taxon>
        <taxon>Asteroideae</taxon>
        <taxon>Heliantheae alliance</taxon>
        <taxon>Heliantheae</taxon>
        <taxon>Helianthus</taxon>
    </lineage>
</organism>
<proteinExistence type="predicted"/>
<evidence type="ECO:0000313" key="2">
    <source>
        <dbReference type="Proteomes" id="UP000215914"/>
    </source>
</evidence>